<sequence>RLISNRICFQAPSGCWQDSFCCSCRIRGCLLLHIQKWVERETETERERDPAREL</sequence>
<reference evidence="1" key="1">
    <citation type="journal article" date="1992" name="J. Virol.">
        <title>Novel human endogenous sequences related to human immunodeficiency virus type 1.</title>
        <authorList>
            <person name="Horwitz M.S."/>
            <person name="Boyce-Jacino M.T."/>
            <person name="Faras A.J."/>
        </authorList>
    </citation>
    <scope>NUCLEOTIDE SEQUENCE</scope>
</reference>
<dbReference type="PIR" id="I74320">
    <property type="entry name" value="I74320"/>
</dbReference>
<organism evidence="1">
    <name type="scientific">Homo sapiens</name>
    <name type="common">Human</name>
    <dbReference type="NCBI Taxonomy" id="9606"/>
    <lineage>
        <taxon>Eukaryota</taxon>
        <taxon>Metazoa</taxon>
        <taxon>Chordata</taxon>
        <taxon>Craniata</taxon>
        <taxon>Vertebrata</taxon>
        <taxon>Euteleostomi</taxon>
        <taxon>Mammalia</taxon>
        <taxon>Eutheria</taxon>
        <taxon>Euarchontoglires</taxon>
        <taxon>Primates</taxon>
        <taxon>Haplorrhini</taxon>
        <taxon>Catarrhini</taxon>
        <taxon>Hominidae</taxon>
        <taxon>Homo</taxon>
    </lineage>
</organism>
<gene>
    <name evidence="1" type="primary">EHS-2</name>
</gene>
<evidence type="ECO:0000313" key="1">
    <source>
        <dbReference type="EMBL" id="AAA58451.1"/>
    </source>
</evidence>
<name>Q14230_HUMAN</name>
<dbReference type="EMBL" id="M86246">
    <property type="protein sequence ID" value="AAA58451.1"/>
    <property type="molecule type" value="Genomic_DNA"/>
</dbReference>
<proteinExistence type="predicted"/>
<dbReference type="AlphaFoldDB" id="Q14230"/>
<accession>Q14230</accession>
<protein>
    <submittedName>
        <fullName evidence="1">EHS-2 protein</fullName>
    </submittedName>
</protein>
<feature type="non-terminal residue" evidence="1">
    <location>
        <position position="54"/>
    </location>
</feature>